<dbReference type="SUPFAM" id="SSF55781">
    <property type="entry name" value="GAF domain-like"/>
    <property type="match status" value="1"/>
</dbReference>
<gene>
    <name evidence="6" type="ORF">JFN91_04715</name>
</gene>
<dbReference type="InterPro" id="IPR036388">
    <property type="entry name" value="WH-like_DNA-bd_sf"/>
</dbReference>
<evidence type="ECO:0000259" key="4">
    <source>
        <dbReference type="PROSITE" id="PS51077"/>
    </source>
</evidence>
<dbReference type="PROSITE" id="PS51077">
    <property type="entry name" value="HTH_ICLR"/>
    <property type="match status" value="1"/>
</dbReference>
<feature type="domain" description="HTH iclR-type" evidence="4">
    <location>
        <begin position="11"/>
        <end position="73"/>
    </location>
</feature>
<dbReference type="Pfam" id="PF01614">
    <property type="entry name" value="IclR_C"/>
    <property type="match status" value="1"/>
</dbReference>
<organism evidence="6 7">
    <name type="scientific">Geomonas anaerohicana</name>
    <dbReference type="NCBI Taxonomy" id="2798583"/>
    <lineage>
        <taxon>Bacteria</taxon>
        <taxon>Pseudomonadati</taxon>
        <taxon>Thermodesulfobacteriota</taxon>
        <taxon>Desulfuromonadia</taxon>
        <taxon>Geobacterales</taxon>
        <taxon>Geobacteraceae</taxon>
        <taxon>Geomonas</taxon>
    </lineage>
</organism>
<sequence>MKRAREKTNYNRSVSRALDVLEQFLGDDHEVGLTELSRRLKLPKNNVFRLLATLELRGYLSKDAVTERFQLGAKTVELSQNAFRQRGLGRSRSVMERVVRACNETACVSIMADYSVINLDAVQCDHNLRVIPALGVHLPAYCTAPGKSLMAYFAEEAIVKYASTNKFEKHTPHTIVDPQSWKRQLRVIAQQGYAVEMEELNMGVASVGAPIRDYTSRVIGALSILGPSQRFPLERMEQELVPLLKQGAADISARFGY</sequence>
<dbReference type="SMART" id="SM00346">
    <property type="entry name" value="HTH_ICLR"/>
    <property type="match status" value="1"/>
</dbReference>
<reference evidence="6 7" key="1">
    <citation type="submission" date="2020-12" db="EMBL/GenBank/DDBJ databases">
        <title>Geomonas sp. Red421, isolated from paddy soil.</title>
        <authorList>
            <person name="Xu Z."/>
            <person name="Zhang Z."/>
            <person name="Masuda Y."/>
            <person name="Itoh H."/>
            <person name="Senoo K."/>
        </authorList>
    </citation>
    <scope>NUCLEOTIDE SEQUENCE [LARGE SCALE GENOMIC DNA]</scope>
    <source>
        <strain evidence="6 7">Red421</strain>
    </source>
</reference>
<dbReference type="InterPro" id="IPR005471">
    <property type="entry name" value="Tscrpt_reg_IclR_N"/>
</dbReference>
<dbReference type="PROSITE" id="PS51078">
    <property type="entry name" value="ICLR_ED"/>
    <property type="match status" value="1"/>
</dbReference>
<keyword evidence="7" id="KW-1185">Reference proteome</keyword>
<keyword evidence="2" id="KW-0238">DNA-binding</keyword>
<dbReference type="PANTHER" id="PTHR30136:SF24">
    <property type="entry name" value="HTH-TYPE TRANSCRIPTIONAL REPRESSOR ALLR"/>
    <property type="match status" value="1"/>
</dbReference>
<dbReference type="InterPro" id="IPR050707">
    <property type="entry name" value="HTH_MetabolicPath_Reg"/>
</dbReference>
<dbReference type="Gene3D" id="3.30.450.40">
    <property type="match status" value="1"/>
</dbReference>
<comment type="caution">
    <text evidence="6">The sequence shown here is derived from an EMBL/GenBank/DDBJ whole genome shotgun (WGS) entry which is preliminary data.</text>
</comment>
<dbReference type="Gene3D" id="1.10.10.10">
    <property type="entry name" value="Winged helix-like DNA-binding domain superfamily/Winged helix DNA-binding domain"/>
    <property type="match status" value="1"/>
</dbReference>
<evidence type="ECO:0000256" key="3">
    <source>
        <dbReference type="ARBA" id="ARBA00023163"/>
    </source>
</evidence>
<dbReference type="InterPro" id="IPR036390">
    <property type="entry name" value="WH_DNA-bd_sf"/>
</dbReference>
<evidence type="ECO:0000313" key="7">
    <source>
        <dbReference type="Proteomes" id="UP000614714"/>
    </source>
</evidence>
<evidence type="ECO:0000256" key="1">
    <source>
        <dbReference type="ARBA" id="ARBA00023015"/>
    </source>
</evidence>
<evidence type="ECO:0000256" key="2">
    <source>
        <dbReference type="ARBA" id="ARBA00023125"/>
    </source>
</evidence>
<dbReference type="InterPro" id="IPR014757">
    <property type="entry name" value="Tscrpt_reg_IclR_C"/>
</dbReference>
<protein>
    <submittedName>
        <fullName evidence="6">IclR family transcriptional regulator</fullName>
    </submittedName>
</protein>
<keyword evidence="1" id="KW-0805">Transcription regulation</keyword>
<dbReference type="SUPFAM" id="SSF46785">
    <property type="entry name" value="Winged helix' DNA-binding domain"/>
    <property type="match status" value="1"/>
</dbReference>
<dbReference type="PANTHER" id="PTHR30136">
    <property type="entry name" value="HELIX-TURN-HELIX TRANSCRIPTIONAL REGULATOR, ICLR FAMILY"/>
    <property type="match status" value="1"/>
</dbReference>
<feature type="domain" description="IclR-ED" evidence="5">
    <location>
        <begin position="74"/>
        <end position="257"/>
    </location>
</feature>
<dbReference type="Proteomes" id="UP000614714">
    <property type="component" value="Unassembled WGS sequence"/>
</dbReference>
<evidence type="ECO:0000259" key="5">
    <source>
        <dbReference type="PROSITE" id="PS51078"/>
    </source>
</evidence>
<accession>A0ABS0YB22</accession>
<name>A0ABS0YB22_9BACT</name>
<proteinExistence type="predicted"/>
<keyword evidence="3" id="KW-0804">Transcription</keyword>
<dbReference type="Pfam" id="PF09339">
    <property type="entry name" value="HTH_IclR"/>
    <property type="match status" value="1"/>
</dbReference>
<dbReference type="RefSeq" id="WP_199388043.1">
    <property type="nucleotide sequence ID" value="NZ_JAEMHL010000002.1"/>
</dbReference>
<evidence type="ECO:0000313" key="6">
    <source>
        <dbReference type="EMBL" id="MBJ6749506.1"/>
    </source>
</evidence>
<dbReference type="EMBL" id="JAEMHL010000002">
    <property type="protein sequence ID" value="MBJ6749506.1"/>
    <property type="molecule type" value="Genomic_DNA"/>
</dbReference>
<dbReference type="InterPro" id="IPR029016">
    <property type="entry name" value="GAF-like_dom_sf"/>
</dbReference>